<accession>A0AAE1DQY4</accession>
<protein>
    <submittedName>
        <fullName evidence="1">Uncharacterized protein</fullName>
    </submittedName>
</protein>
<dbReference type="Proteomes" id="UP001283361">
    <property type="component" value="Unassembled WGS sequence"/>
</dbReference>
<keyword evidence="2" id="KW-1185">Reference proteome</keyword>
<dbReference type="EMBL" id="JAWDGP010002824">
    <property type="protein sequence ID" value="KAK3779477.1"/>
    <property type="molecule type" value="Genomic_DNA"/>
</dbReference>
<gene>
    <name evidence="1" type="ORF">RRG08_045223</name>
</gene>
<dbReference type="AlphaFoldDB" id="A0AAE1DQY4"/>
<proteinExistence type="predicted"/>
<evidence type="ECO:0000313" key="1">
    <source>
        <dbReference type="EMBL" id="KAK3779477.1"/>
    </source>
</evidence>
<name>A0AAE1DQY4_9GAST</name>
<reference evidence="1" key="1">
    <citation type="journal article" date="2023" name="G3 (Bethesda)">
        <title>A reference genome for the long-term kleptoplast-retaining sea slug Elysia crispata morphotype clarki.</title>
        <authorList>
            <person name="Eastman K.E."/>
            <person name="Pendleton A.L."/>
            <person name="Shaikh M.A."/>
            <person name="Suttiyut T."/>
            <person name="Ogas R."/>
            <person name="Tomko P."/>
            <person name="Gavelis G."/>
            <person name="Widhalm J.R."/>
            <person name="Wisecaver J.H."/>
        </authorList>
    </citation>
    <scope>NUCLEOTIDE SEQUENCE</scope>
    <source>
        <strain evidence="1">ECLA1</strain>
    </source>
</reference>
<organism evidence="1 2">
    <name type="scientific">Elysia crispata</name>
    <name type="common">lettuce slug</name>
    <dbReference type="NCBI Taxonomy" id="231223"/>
    <lineage>
        <taxon>Eukaryota</taxon>
        <taxon>Metazoa</taxon>
        <taxon>Spiralia</taxon>
        <taxon>Lophotrochozoa</taxon>
        <taxon>Mollusca</taxon>
        <taxon>Gastropoda</taxon>
        <taxon>Heterobranchia</taxon>
        <taxon>Euthyneura</taxon>
        <taxon>Panpulmonata</taxon>
        <taxon>Sacoglossa</taxon>
        <taxon>Placobranchoidea</taxon>
        <taxon>Plakobranchidae</taxon>
        <taxon>Elysia</taxon>
    </lineage>
</organism>
<evidence type="ECO:0000313" key="2">
    <source>
        <dbReference type="Proteomes" id="UP001283361"/>
    </source>
</evidence>
<comment type="caution">
    <text evidence="1">The sequence shown here is derived from an EMBL/GenBank/DDBJ whole genome shotgun (WGS) entry which is preliminary data.</text>
</comment>
<sequence length="139" mass="15046">MEANLSHIVLIFDMNTCGISQSRRLANSDACGSHGRAVELWQLKHSYTGRVGAGEESDNLWSGICDITLAWSNRVVTKASGPPLGSATVVCHPNNQVESQRAEMVGAKHQEHTLGSSRILITASRDGGRKASRTYSRLI</sequence>